<gene>
    <name evidence="4" type="ORF">JIN84_00215</name>
</gene>
<name>A0A934R2B4_9BACT</name>
<evidence type="ECO:0000313" key="4">
    <source>
        <dbReference type="EMBL" id="MBK1814030.1"/>
    </source>
</evidence>
<feature type="domain" description="Sialate O-acetylesterase" evidence="3">
    <location>
        <begin position="279"/>
        <end position="405"/>
    </location>
</feature>
<dbReference type="GO" id="GO:0005975">
    <property type="term" value="P:carbohydrate metabolic process"/>
    <property type="evidence" value="ECO:0007669"/>
    <property type="project" value="TreeGrafter"/>
</dbReference>
<accession>A0A934R2B4</accession>
<evidence type="ECO:0000259" key="3">
    <source>
        <dbReference type="Pfam" id="PF03629"/>
    </source>
</evidence>
<dbReference type="InterPro" id="IPR005181">
    <property type="entry name" value="SASA"/>
</dbReference>
<feature type="compositionally biased region" description="Basic and acidic residues" evidence="2">
    <location>
        <begin position="514"/>
        <end position="527"/>
    </location>
</feature>
<evidence type="ECO:0000313" key="5">
    <source>
        <dbReference type="Proteomes" id="UP000600139"/>
    </source>
</evidence>
<dbReference type="AlphaFoldDB" id="A0A934R2B4"/>
<dbReference type="PANTHER" id="PTHR22901:SF0">
    <property type="entry name" value="SIALATE O-ACETYLESTERASE"/>
    <property type="match status" value="1"/>
</dbReference>
<dbReference type="SUPFAM" id="SSF52266">
    <property type="entry name" value="SGNH hydrolase"/>
    <property type="match status" value="1"/>
</dbReference>
<dbReference type="RefSeq" id="WP_200348996.1">
    <property type="nucleotide sequence ID" value="NZ_BAABHZ010000005.1"/>
</dbReference>
<comment type="caution">
    <text evidence="4">The sequence shown here is derived from an EMBL/GenBank/DDBJ whole genome shotgun (WGS) entry which is preliminary data.</text>
</comment>
<dbReference type="EMBL" id="JAENIK010000001">
    <property type="protein sequence ID" value="MBK1814030.1"/>
    <property type="molecule type" value="Genomic_DNA"/>
</dbReference>
<evidence type="ECO:0000256" key="1">
    <source>
        <dbReference type="ARBA" id="ARBA00022801"/>
    </source>
</evidence>
<proteinExistence type="predicted"/>
<feature type="domain" description="Sialate O-acetylesterase" evidence="3">
    <location>
        <begin position="117"/>
        <end position="222"/>
    </location>
</feature>
<dbReference type="PANTHER" id="PTHR22901">
    <property type="entry name" value="SIALATE O-ACETYLESTERASE"/>
    <property type="match status" value="1"/>
</dbReference>
<sequence length="533" mass="57946">MPMTGHSSLRFPAGALRLLHLATLVGGCFGSALADVRLPSLFGDGMVLQRDEPVNLRGWADPGEEVVVRIGGNEAGTARGGDDRSWSVTLPGFPAGPVPEIKISGRNEIVLKDVLAGDVWVCSGQSNMEMSLARAEDGPAEAAKADHPQIRLFRVNVLGKASGKQPGTDCRGKWAACSPESVKNFSAAAYYFGRDLHRETGVPIGLVLAAVGGTPAENWTPAAALKADPPLDLFRAYQQEYEFRLNYHQTYLKGWEKEAATARTEGRPEPRKNPAPKKWEEVEPRFSSLYNNLIHPITPQAVKGVFWYQGETNAQRAYQYRPLLARLITSWRSAWQKEDLPFVIAQLPNFQADRIIPGSWAELREAQARVAREVPHCALAVLIDTAVPSEELHPVNKRDVGKRAALAALKTAYKRDVVSSGPTFAGAAFHDGAATVEFQNIGDGLQAAAGEKISGFFLAGEDRRFHPAEAVVEGGRITVRSGLVPSPVAVRYAWADSPICDLYNKNGLPAAPFRSDDWPGPTEERGMRNPSGE</sequence>
<dbReference type="InterPro" id="IPR036514">
    <property type="entry name" value="SGNH_hydro_sf"/>
</dbReference>
<dbReference type="InterPro" id="IPR039329">
    <property type="entry name" value="SIAE"/>
</dbReference>
<reference evidence="4" key="1">
    <citation type="submission" date="2021-01" db="EMBL/GenBank/DDBJ databases">
        <title>Modified the classification status of verrucomicrobia.</title>
        <authorList>
            <person name="Feng X."/>
        </authorList>
    </citation>
    <scope>NUCLEOTIDE SEQUENCE</scope>
    <source>
        <strain evidence="4">JCM 18052</strain>
    </source>
</reference>
<dbReference type="Pfam" id="PF03629">
    <property type="entry name" value="SASA"/>
    <property type="match status" value="2"/>
</dbReference>
<dbReference type="Proteomes" id="UP000600139">
    <property type="component" value="Unassembled WGS sequence"/>
</dbReference>
<protein>
    <recommendedName>
        <fullName evidence="3">Sialate O-acetylesterase domain-containing protein</fullName>
    </recommendedName>
</protein>
<feature type="region of interest" description="Disordered" evidence="2">
    <location>
        <begin position="511"/>
        <end position="533"/>
    </location>
</feature>
<dbReference type="GO" id="GO:0001681">
    <property type="term" value="F:sialate O-acetylesterase activity"/>
    <property type="evidence" value="ECO:0007669"/>
    <property type="project" value="InterPro"/>
</dbReference>
<evidence type="ECO:0000256" key="2">
    <source>
        <dbReference type="SAM" id="MobiDB-lite"/>
    </source>
</evidence>
<keyword evidence="5" id="KW-1185">Reference proteome</keyword>
<organism evidence="4 5">
    <name type="scientific">Luteolibacter yonseiensis</name>
    <dbReference type="NCBI Taxonomy" id="1144680"/>
    <lineage>
        <taxon>Bacteria</taxon>
        <taxon>Pseudomonadati</taxon>
        <taxon>Verrucomicrobiota</taxon>
        <taxon>Verrucomicrobiia</taxon>
        <taxon>Verrucomicrobiales</taxon>
        <taxon>Verrucomicrobiaceae</taxon>
        <taxon>Luteolibacter</taxon>
    </lineage>
</organism>
<keyword evidence="1" id="KW-0378">Hydrolase</keyword>
<dbReference type="Gene3D" id="3.40.50.1110">
    <property type="entry name" value="SGNH hydrolase"/>
    <property type="match status" value="1"/>
</dbReference>